<dbReference type="Gene3D" id="1.10.10.10">
    <property type="entry name" value="Winged helix-like DNA-binding domain superfamily/Winged helix DNA-binding domain"/>
    <property type="match status" value="1"/>
</dbReference>
<dbReference type="SMART" id="SM00347">
    <property type="entry name" value="HTH_MARR"/>
    <property type="match status" value="1"/>
</dbReference>
<keyword evidence="2" id="KW-0238">DNA-binding</keyword>
<comment type="caution">
    <text evidence="5">The sequence shown here is derived from an EMBL/GenBank/DDBJ whole genome shotgun (WGS) entry which is preliminary data.</text>
</comment>
<evidence type="ECO:0000259" key="4">
    <source>
        <dbReference type="PROSITE" id="PS50995"/>
    </source>
</evidence>
<dbReference type="GO" id="GO:0003700">
    <property type="term" value="F:DNA-binding transcription factor activity"/>
    <property type="evidence" value="ECO:0007669"/>
    <property type="project" value="InterPro"/>
</dbReference>
<dbReference type="PANTHER" id="PTHR42756">
    <property type="entry name" value="TRANSCRIPTIONAL REGULATOR, MARR"/>
    <property type="match status" value="1"/>
</dbReference>
<evidence type="ECO:0000313" key="6">
    <source>
        <dbReference type="Proteomes" id="UP000282388"/>
    </source>
</evidence>
<keyword evidence="3" id="KW-0804">Transcription</keyword>
<dbReference type="InterPro" id="IPR012712">
    <property type="entry name" value="HpaR/FarR"/>
</dbReference>
<dbReference type="NCBIfam" id="TIGR02337">
    <property type="entry name" value="HpaR"/>
    <property type="match status" value="1"/>
</dbReference>
<organism evidence="5 6">
    <name type="scientific">Acinetobacter tianfuensis</name>
    <dbReference type="NCBI Taxonomy" id="2419603"/>
    <lineage>
        <taxon>Bacteria</taxon>
        <taxon>Pseudomonadati</taxon>
        <taxon>Pseudomonadota</taxon>
        <taxon>Gammaproteobacteria</taxon>
        <taxon>Moraxellales</taxon>
        <taxon>Moraxellaceae</taxon>
        <taxon>Acinetobacter</taxon>
    </lineage>
</organism>
<dbReference type="EMBL" id="RAXV01000001">
    <property type="protein sequence ID" value="RKG34604.1"/>
    <property type="molecule type" value="Genomic_DNA"/>
</dbReference>
<dbReference type="InterPro" id="IPR000835">
    <property type="entry name" value="HTH_MarR-typ"/>
</dbReference>
<evidence type="ECO:0000256" key="2">
    <source>
        <dbReference type="ARBA" id="ARBA00023125"/>
    </source>
</evidence>
<protein>
    <submittedName>
        <fullName evidence="5">Homoprotocatechuate degradation operon regulator HpaR</fullName>
    </submittedName>
</protein>
<proteinExistence type="predicted"/>
<dbReference type="InterPro" id="IPR036388">
    <property type="entry name" value="WH-like_DNA-bd_sf"/>
</dbReference>
<keyword evidence="1" id="KW-0805">Transcription regulation</keyword>
<dbReference type="GO" id="GO:0003677">
    <property type="term" value="F:DNA binding"/>
    <property type="evidence" value="ECO:0007669"/>
    <property type="project" value="UniProtKB-KW"/>
</dbReference>
<dbReference type="GO" id="GO:0045892">
    <property type="term" value="P:negative regulation of DNA-templated transcription"/>
    <property type="evidence" value="ECO:0007669"/>
    <property type="project" value="InterPro"/>
</dbReference>
<accession>A0A3A8EX14</accession>
<name>A0A3A8EX14_9GAMM</name>
<dbReference type="InterPro" id="IPR036390">
    <property type="entry name" value="WH_DNA-bd_sf"/>
</dbReference>
<dbReference type="PANTHER" id="PTHR42756:SF1">
    <property type="entry name" value="TRANSCRIPTIONAL REPRESSOR OF EMRAB OPERON"/>
    <property type="match status" value="1"/>
</dbReference>
<dbReference type="OrthoDB" id="8588347at2"/>
<dbReference type="SUPFAM" id="SSF46785">
    <property type="entry name" value="Winged helix' DNA-binding domain"/>
    <property type="match status" value="1"/>
</dbReference>
<evidence type="ECO:0000256" key="3">
    <source>
        <dbReference type="ARBA" id="ARBA00023163"/>
    </source>
</evidence>
<dbReference type="InterPro" id="IPR023187">
    <property type="entry name" value="Tscrpt_reg_MarR-type_CS"/>
</dbReference>
<dbReference type="PROSITE" id="PS50995">
    <property type="entry name" value="HTH_MARR_2"/>
    <property type="match status" value="1"/>
</dbReference>
<sequence length="141" mass="16513">MKNIRPSLTLALLEAREALMTHFRPELNEIGLTEQQWRIIRTLAQYQELDSTSLAEKACILKPSLTGIINRMLETGLIVRRRSDTDQRFSFISLSEEGQNTFSVMRGRMEARYQHIQDRFGEEKMQQLMVLLKEIQTLKQD</sequence>
<dbReference type="Proteomes" id="UP000282388">
    <property type="component" value="Unassembled WGS sequence"/>
</dbReference>
<evidence type="ECO:0000256" key="1">
    <source>
        <dbReference type="ARBA" id="ARBA00023015"/>
    </source>
</evidence>
<gene>
    <name evidence="5" type="primary">hpaR</name>
    <name evidence="5" type="ORF">D7V32_00595</name>
</gene>
<evidence type="ECO:0000313" key="5">
    <source>
        <dbReference type="EMBL" id="RKG34604.1"/>
    </source>
</evidence>
<dbReference type="RefSeq" id="WP_120400987.1">
    <property type="nucleotide sequence ID" value="NZ_RAXV01000001.1"/>
</dbReference>
<keyword evidence="6" id="KW-1185">Reference proteome</keyword>
<feature type="domain" description="HTH marR-type" evidence="4">
    <location>
        <begin position="5"/>
        <end position="137"/>
    </location>
</feature>
<dbReference type="Pfam" id="PF01047">
    <property type="entry name" value="MarR"/>
    <property type="match status" value="1"/>
</dbReference>
<dbReference type="PROSITE" id="PS01117">
    <property type="entry name" value="HTH_MARR_1"/>
    <property type="match status" value="1"/>
</dbReference>
<dbReference type="AlphaFoldDB" id="A0A3A8EX14"/>
<reference evidence="5 6" key="1">
    <citation type="submission" date="2018-09" db="EMBL/GenBank/DDBJ databases">
        <title>The draft genome of Acinetobacter spp. strains.</title>
        <authorList>
            <person name="Qin J."/>
            <person name="Feng Y."/>
            <person name="Zong Z."/>
        </authorList>
    </citation>
    <scope>NUCLEOTIDE SEQUENCE [LARGE SCALE GENOMIC DNA]</scope>
    <source>
        <strain evidence="5 6">WCHAc060012</strain>
    </source>
</reference>